<dbReference type="Proteomes" id="UP000199410">
    <property type="component" value="Unassembled WGS sequence"/>
</dbReference>
<dbReference type="NCBIfam" id="NF045973">
    <property type="entry name" value="conju_CD1115"/>
    <property type="match status" value="1"/>
</dbReference>
<dbReference type="Gene3D" id="3.40.50.300">
    <property type="entry name" value="P-loop containing nucleotide triphosphate hydrolases"/>
    <property type="match status" value="1"/>
</dbReference>
<dbReference type="Pfam" id="PF02534">
    <property type="entry name" value="T4SS-DNA_transf"/>
    <property type="match status" value="1"/>
</dbReference>
<dbReference type="EMBL" id="FOEL01000031">
    <property type="protein sequence ID" value="SER86649.1"/>
    <property type="molecule type" value="Genomic_DNA"/>
</dbReference>
<dbReference type="GO" id="GO:0005886">
    <property type="term" value="C:plasma membrane"/>
    <property type="evidence" value="ECO:0007669"/>
    <property type="project" value="UniProtKB-SubCell"/>
</dbReference>
<feature type="transmembrane region" description="Helical" evidence="7">
    <location>
        <begin position="16"/>
        <end position="38"/>
    </location>
</feature>
<gene>
    <name evidence="8" type="ORF">SAMN02787113_04780</name>
</gene>
<dbReference type="SUPFAM" id="SSF52540">
    <property type="entry name" value="P-loop containing nucleoside triphosphate hydrolases"/>
    <property type="match status" value="1"/>
</dbReference>
<feature type="transmembrane region" description="Helical" evidence="7">
    <location>
        <begin position="71"/>
        <end position="91"/>
    </location>
</feature>
<evidence type="ECO:0000313" key="8">
    <source>
        <dbReference type="EMBL" id="SER86649.1"/>
    </source>
</evidence>
<evidence type="ECO:0000256" key="5">
    <source>
        <dbReference type="ARBA" id="ARBA00022989"/>
    </source>
</evidence>
<accession>A0A1H9SQN7</accession>
<keyword evidence="6 7" id="KW-0472">Membrane</keyword>
<dbReference type="PANTHER" id="PTHR37937">
    <property type="entry name" value="CONJUGATIVE TRANSFER: DNA TRANSPORT"/>
    <property type="match status" value="1"/>
</dbReference>
<keyword evidence="5 7" id="KW-1133">Transmembrane helix</keyword>
<sequence>MNETKYLQRLAQPRGLLVFSIIFWSLMFFVSNLVLAFLQSLLTSIQQFQADPKNISFSIDWRSFLEFQSNWIPFYIGFAIICTIGFVKFIYKIRLNFVDLNKGQHGTSEFEQPRELKKQYKIIPAAEKEYEGDGGVIISALQEKGRPYRLLIDEGPIHTMVIGITRSGKGETFVFPQIDVLSRAKNKPSLVVNDPKGELAAASYDTLIARGYEVHVFNLIQQYMGMGFNPLQVVIDAWKSGNTSLAQQYANSVGFMLYNDPSAKDKFWSNSAQSLVTAIILALTEDALVTGKEDTINLYSVANFLSTLGSDNNAETGENALDLFFQARDEINPARMMYATSNFAAGNTRSGIFSSAMDKLQIFTLEPNAKLTSYNSLDLTEIGFGDKPIAVFMVTPDYDKSNHVLASIFVSQLYRVNAEKATMSPSGKMKRHVHALLDEFGNMPVVDGMDGMVTVGAGRGFRFHLIIQAYSQMKSLYGDDADTIIGNCSNQLYILTKDKATAEQFSALIGTKTITDVSRSGKLLSTDKSHSESVKERALLMPDELMQLKEGESVVVRANKRQDNERRKIVPKPIFNTGVTAAKFRWEYLAEDFDNSKSILSLPIMSNQYHNLKMSDMVFTSKSERDLYVCMSLAMSAAEFSKLTSTLYRILQTNDDYVDEIPSWSFLQLFSYLAYGSTIDSTIVERRVFPDLKKYLPNKVLREWTDILREQRAKTMLDEKVATQDEKITTMQKLIMEGSLEDV</sequence>
<evidence type="ECO:0000256" key="3">
    <source>
        <dbReference type="ARBA" id="ARBA00022475"/>
    </source>
</evidence>
<dbReference type="InterPro" id="IPR003688">
    <property type="entry name" value="TraG/VirD4"/>
</dbReference>
<keyword evidence="3" id="KW-1003">Cell membrane</keyword>
<keyword evidence="4 7" id="KW-0812">Transmembrane</keyword>
<comment type="subcellular location">
    <subcellularLocation>
        <location evidence="1">Cell membrane</location>
        <topology evidence="1">Multi-pass membrane protein</topology>
    </subcellularLocation>
</comment>
<dbReference type="InterPro" id="IPR051539">
    <property type="entry name" value="T4SS-coupling_protein"/>
</dbReference>
<comment type="caution">
    <text evidence="8">The sequence shown here is derived from an EMBL/GenBank/DDBJ whole genome shotgun (WGS) entry which is preliminary data.</text>
</comment>
<dbReference type="InterPro" id="IPR027417">
    <property type="entry name" value="P-loop_NTPase"/>
</dbReference>
<dbReference type="RefSeq" id="WP_089987313.1">
    <property type="nucleotide sequence ID" value="NZ_FMVP01000031.1"/>
</dbReference>
<reference evidence="8 9" key="1">
    <citation type="submission" date="2016-10" db="EMBL/GenBank/DDBJ databases">
        <authorList>
            <person name="Varghese N."/>
            <person name="Submissions S."/>
        </authorList>
    </citation>
    <scope>NUCLEOTIDE SEQUENCE [LARGE SCALE GENOMIC DNA]</scope>
    <source>
        <strain evidence="8 9">TC-13</strain>
    </source>
</reference>
<protein>
    <submittedName>
        <fullName evidence="8">Type IV secretion system protein VirD4</fullName>
    </submittedName>
</protein>
<evidence type="ECO:0000256" key="2">
    <source>
        <dbReference type="ARBA" id="ARBA00008806"/>
    </source>
</evidence>
<evidence type="ECO:0000256" key="1">
    <source>
        <dbReference type="ARBA" id="ARBA00004651"/>
    </source>
</evidence>
<comment type="similarity">
    <text evidence="2">Belongs to the VirD4/TraG family.</text>
</comment>
<dbReference type="PANTHER" id="PTHR37937:SF1">
    <property type="entry name" value="CONJUGATIVE TRANSFER: DNA TRANSPORT"/>
    <property type="match status" value="1"/>
</dbReference>
<dbReference type="CDD" id="cd01127">
    <property type="entry name" value="TrwB_TraG_TraD_VirD4"/>
    <property type="match status" value="1"/>
</dbReference>
<organism evidence="8 9">
    <name type="scientific">Lysinibacillus fusiformis</name>
    <dbReference type="NCBI Taxonomy" id="28031"/>
    <lineage>
        <taxon>Bacteria</taxon>
        <taxon>Bacillati</taxon>
        <taxon>Bacillota</taxon>
        <taxon>Bacilli</taxon>
        <taxon>Bacillales</taxon>
        <taxon>Bacillaceae</taxon>
        <taxon>Lysinibacillus</taxon>
    </lineage>
</organism>
<evidence type="ECO:0000256" key="6">
    <source>
        <dbReference type="ARBA" id="ARBA00023136"/>
    </source>
</evidence>
<evidence type="ECO:0000313" key="9">
    <source>
        <dbReference type="Proteomes" id="UP000199410"/>
    </source>
</evidence>
<proteinExistence type="inferred from homology"/>
<evidence type="ECO:0000256" key="7">
    <source>
        <dbReference type="SAM" id="Phobius"/>
    </source>
</evidence>
<name>A0A1H9SQN7_9BACI</name>
<dbReference type="AlphaFoldDB" id="A0A1H9SQN7"/>
<evidence type="ECO:0000256" key="4">
    <source>
        <dbReference type="ARBA" id="ARBA00022692"/>
    </source>
</evidence>